<dbReference type="PANTHER" id="PTHR44103:SF1">
    <property type="entry name" value="PROPROTEIN CONVERTASE P"/>
    <property type="match status" value="1"/>
</dbReference>
<dbReference type="Pfam" id="PF13517">
    <property type="entry name" value="FG-GAP_3"/>
    <property type="match status" value="1"/>
</dbReference>
<keyword evidence="4" id="KW-0645">Protease</keyword>
<dbReference type="Proteomes" id="UP000005953">
    <property type="component" value="Unassembled WGS sequence"/>
</dbReference>
<dbReference type="SUPFAM" id="SSF69318">
    <property type="entry name" value="Integrin alpha N-terminal domain"/>
    <property type="match status" value="1"/>
</dbReference>
<dbReference type="OrthoDB" id="614750at2"/>
<dbReference type="RefSeq" id="WP_008044880.1">
    <property type="nucleotide sequence ID" value="NZ_CH724151.1"/>
</dbReference>
<evidence type="ECO:0000313" key="5">
    <source>
        <dbReference type="Proteomes" id="UP000005953"/>
    </source>
</evidence>
<dbReference type="GO" id="GO:0016020">
    <property type="term" value="C:membrane"/>
    <property type="evidence" value="ECO:0007669"/>
    <property type="project" value="InterPro"/>
</dbReference>
<evidence type="ECO:0000313" key="4">
    <source>
        <dbReference type="EMBL" id="EAR11314.1"/>
    </source>
</evidence>
<dbReference type="InterPro" id="IPR001434">
    <property type="entry name" value="OmcB-like_DUF11"/>
</dbReference>
<dbReference type="GO" id="GO:0008233">
    <property type="term" value="F:peptidase activity"/>
    <property type="evidence" value="ECO:0007669"/>
    <property type="project" value="UniProtKB-KW"/>
</dbReference>
<organism evidence="4 5">
    <name type="scientific">Reinekea blandensis MED297</name>
    <dbReference type="NCBI Taxonomy" id="314283"/>
    <lineage>
        <taxon>Bacteria</taxon>
        <taxon>Pseudomonadati</taxon>
        <taxon>Pseudomonadota</taxon>
        <taxon>Gammaproteobacteria</taxon>
        <taxon>Oceanospirillales</taxon>
        <taxon>Saccharospirillaceae</taxon>
        <taxon>Reinekea</taxon>
    </lineage>
</organism>
<accession>A4B9L3</accession>
<evidence type="ECO:0000256" key="1">
    <source>
        <dbReference type="ARBA" id="ARBA00022729"/>
    </source>
</evidence>
<keyword evidence="1 2" id="KW-0732">Signal</keyword>
<dbReference type="SUPFAM" id="SSF49313">
    <property type="entry name" value="Cadherin-like"/>
    <property type="match status" value="1"/>
</dbReference>
<dbReference type="InterPro" id="IPR028994">
    <property type="entry name" value="Integrin_alpha_N"/>
</dbReference>
<feature type="chain" id="PRO_5002666363" evidence="2">
    <location>
        <begin position="25"/>
        <end position="1001"/>
    </location>
</feature>
<gene>
    <name evidence="4" type="ORF">MED297_20542</name>
</gene>
<dbReference type="PANTHER" id="PTHR44103">
    <property type="entry name" value="PROPROTEIN CONVERTASE P"/>
    <property type="match status" value="1"/>
</dbReference>
<dbReference type="SUPFAM" id="SSF55486">
    <property type="entry name" value="Metalloproteases ('zincins'), catalytic domain"/>
    <property type="match status" value="1"/>
</dbReference>
<dbReference type="HOGENOM" id="CLU_285589_0_0_6"/>
<dbReference type="Gene3D" id="2.60.40.10">
    <property type="entry name" value="Immunoglobulins"/>
    <property type="match status" value="1"/>
</dbReference>
<feature type="signal peptide" evidence="2">
    <location>
        <begin position="1"/>
        <end position="24"/>
    </location>
</feature>
<dbReference type="GO" id="GO:0006508">
    <property type="term" value="P:proteolysis"/>
    <property type="evidence" value="ECO:0007669"/>
    <property type="project" value="UniProtKB-KW"/>
</dbReference>
<dbReference type="Pfam" id="PF01345">
    <property type="entry name" value="DUF11"/>
    <property type="match status" value="1"/>
</dbReference>
<feature type="domain" description="Dystroglycan-type cadherin-like" evidence="3">
    <location>
        <begin position="410"/>
        <end position="497"/>
    </location>
</feature>
<dbReference type="Pfam" id="PF05345">
    <property type="entry name" value="He_PIG"/>
    <property type="match status" value="1"/>
</dbReference>
<dbReference type="InterPro" id="IPR013783">
    <property type="entry name" value="Ig-like_fold"/>
</dbReference>
<dbReference type="GO" id="GO:0005509">
    <property type="term" value="F:calcium ion binding"/>
    <property type="evidence" value="ECO:0007669"/>
    <property type="project" value="InterPro"/>
</dbReference>
<dbReference type="SMART" id="SM00736">
    <property type="entry name" value="CADG"/>
    <property type="match status" value="1"/>
</dbReference>
<protein>
    <submittedName>
        <fullName evidence="4">Serine protease</fullName>
    </submittedName>
</protein>
<evidence type="ECO:0000259" key="3">
    <source>
        <dbReference type="SMART" id="SM00736"/>
    </source>
</evidence>
<dbReference type="STRING" id="314283.MED297_20542"/>
<dbReference type="AlphaFoldDB" id="A4B9L3"/>
<proteinExistence type="predicted"/>
<dbReference type="InterPro" id="IPR013517">
    <property type="entry name" value="FG-GAP"/>
</dbReference>
<dbReference type="InterPro" id="IPR006644">
    <property type="entry name" value="Cadg"/>
</dbReference>
<keyword evidence="5" id="KW-1185">Reference proteome</keyword>
<dbReference type="EMBL" id="AAOE01000001">
    <property type="protein sequence ID" value="EAR11314.1"/>
    <property type="molecule type" value="Genomic_DNA"/>
</dbReference>
<keyword evidence="4" id="KW-0378">Hydrolase</keyword>
<reference evidence="4 5" key="1">
    <citation type="submission" date="2006-02" db="EMBL/GenBank/DDBJ databases">
        <authorList>
            <person name="Pinhassi J."/>
            <person name="Pedros-Alio C."/>
            <person name="Ferriera S."/>
            <person name="Johnson J."/>
            <person name="Kravitz S."/>
            <person name="Halpern A."/>
            <person name="Remington K."/>
            <person name="Beeson K."/>
            <person name="Tran B."/>
            <person name="Rogers Y.-H."/>
            <person name="Friedman R."/>
            <person name="Venter J.C."/>
        </authorList>
    </citation>
    <scope>NUCLEOTIDE SEQUENCE [LARGE SCALE GENOMIC DNA]</scope>
    <source>
        <strain evidence="4 5">MED297</strain>
    </source>
</reference>
<evidence type="ECO:0000256" key="2">
    <source>
        <dbReference type="SAM" id="SignalP"/>
    </source>
</evidence>
<dbReference type="InterPro" id="IPR015919">
    <property type="entry name" value="Cadherin-like_sf"/>
</dbReference>
<sequence>MMMTKPLLVTSMLASAMISAQLSAASIEVTGQGSTFVINLNQGFDDPAHGADRQSVFTAAAQFWADIVVSPVKIEVDAAFGSLFCTSSSATLGSAGPLSSWYYSTGAEAYGLENNTFYPVALFNARTGADNDPGADITASFNGDLDDNANCLNGINWYYGLDHNPPGSDIDFYEVVLHELGHGLGVVSLVDAFGSEPGGLDDAFSRWLKDKSTGELWSGMTNAERLFSMTDTGDLVWSGPEVTALASELTNGVNGGEVQMYAPNPYEGGSSVSHFDTALTPNELMEPQHTGDASYDHTVALLQDIGWSIVENVIPEITGQQTLTMAEDSSLLLTVNDFTVTDSDNIFPDEFTLTVLSGNNYSVSGNRVIPDADFNGELSVDVQVNDGLADSTAFTASVSVSAVNDAPVLTGVTPVSNVTLPGSYEFTFTASDVENDSLSFSLTSDHSWLSITSNGVLSGTPGAADLGTEDVTVTVSDGALTDSLIYPLTVQDAQSANLSVSISSMRPLLALNELTTLTLTVTNEGPAVQASGTITLVLPVGLAMSTWSSGCSQVTSQTLTCSVTDLTGSETFSVTVFSAQSVTGDVQVTVAGDQTDPTPVDDTEQLTLIVSDAISNPTADLSFTFENDVLGASTEPALRANGIAFVELVTTGDHLQKRLDTASKTESTVRTLPNSDTSFSAANVDLDADGLRDLLFAQQDGVDVYRDGGTSAQRFSGPDLQDMLVADLNQDDYPDIVLARDGANEVYLNDQSGGFVLQQSIGTSDSRALALMDANGDGWPDLVVANYEQVDELFLNLGNGSVSDVFANVATDIGSATSRSRTLSIADLDGDGLATDILVGRDGTAQNPSIEWFQMENDQVVSQQSLPAGDVISLATADRDGDGREEVLFLNRQGVVQLWHLENSALALLDIFEQSGATSVLFAPLDADSHADLLITAKAGHPSVVYLSPAAEVTLVEETLEPVIPEPEPESPSRSSGVNSGTFGSFSLALCGLLLVAFRRR</sequence>
<comment type="caution">
    <text evidence="4">The sequence shown here is derived from an EMBL/GenBank/DDBJ whole genome shotgun (WGS) entry which is preliminary data.</text>
</comment>
<dbReference type="Gene3D" id="2.130.10.130">
    <property type="entry name" value="Integrin alpha, N-terminal"/>
    <property type="match status" value="1"/>
</dbReference>
<name>A4B9L3_9GAMM</name>